<evidence type="ECO:0000256" key="15">
    <source>
        <dbReference type="SAM" id="Phobius"/>
    </source>
</evidence>
<keyword evidence="7" id="KW-0756">Sterol biosynthesis</keyword>
<evidence type="ECO:0000256" key="9">
    <source>
        <dbReference type="ARBA" id="ARBA00023136"/>
    </source>
</evidence>
<keyword evidence="8" id="KW-0443">Lipid metabolism</keyword>
<feature type="domain" description="EXPERA" evidence="16">
    <location>
        <begin position="100"/>
        <end position="246"/>
    </location>
</feature>
<name>A0AAJ0H4X3_9PEZI</name>
<evidence type="ECO:0000256" key="12">
    <source>
        <dbReference type="ARBA" id="ARBA00023235"/>
    </source>
</evidence>
<evidence type="ECO:0000256" key="11">
    <source>
        <dbReference type="ARBA" id="ARBA00023221"/>
    </source>
</evidence>
<dbReference type="PROSITE" id="PS51751">
    <property type="entry name" value="EXPERA"/>
    <property type="match status" value="1"/>
</dbReference>
<dbReference type="PANTHER" id="PTHR14207:SF0">
    <property type="entry name" value="3-BETA-HYDROXYSTEROID-DELTA(8),DELTA(7)-ISOMERASE"/>
    <property type="match status" value="1"/>
</dbReference>
<evidence type="ECO:0000256" key="8">
    <source>
        <dbReference type="ARBA" id="ARBA00023098"/>
    </source>
</evidence>
<evidence type="ECO:0000259" key="16">
    <source>
        <dbReference type="PROSITE" id="PS51751"/>
    </source>
</evidence>
<evidence type="ECO:0000256" key="7">
    <source>
        <dbReference type="ARBA" id="ARBA00023011"/>
    </source>
</evidence>
<dbReference type="InterPro" id="IPR007905">
    <property type="entry name" value="EBP"/>
</dbReference>
<dbReference type="Pfam" id="PF05241">
    <property type="entry name" value="EBP"/>
    <property type="match status" value="1"/>
</dbReference>
<feature type="compositionally biased region" description="Polar residues" evidence="14">
    <location>
        <begin position="34"/>
        <end position="43"/>
    </location>
</feature>
<feature type="region of interest" description="Disordered" evidence="14">
    <location>
        <begin position="1"/>
        <end position="46"/>
    </location>
</feature>
<keyword evidence="18" id="KW-1185">Reference proteome</keyword>
<keyword evidence="12" id="KW-0413">Isomerase</keyword>
<keyword evidence="11" id="KW-0753">Steroid metabolism</keyword>
<keyword evidence="5" id="KW-0752">Steroid biosynthesis</keyword>
<evidence type="ECO:0000256" key="4">
    <source>
        <dbReference type="ARBA" id="ARBA00022692"/>
    </source>
</evidence>
<evidence type="ECO:0000313" key="17">
    <source>
        <dbReference type="EMBL" id="KAK3311605.1"/>
    </source>
</evidence>
<comment type="caution">
    <text evidence="17">The sequence shown here is derived from an EMBL/GenBank/DDBJ whole genome shotgun (WGS) entry which is preliminary data.</text>
</comment>
<feature type="transmembrane region" description="Helical" evidence="15">
    <location>
        <begin position="102"/>
        <end position="124"/>
    </location>
</feature>
<dbReference type="AlphaFoldDB" id="A0AAJ0H4X3"/>
<feature type="transmembrane region" description="Helical" evidence="15">
    <location>
        <begin position="225"/>
        <end position="247"/>
    </location>
</feature>
<dbReference type="GeneID" id="87887424"/>
<evidence type="ECO:0000256" key="10">
    <source>
        <dbReference type="ARBA" id="ARBA00023166"/>
    </source>
</evidence>
<dbReference type="EMBL" id="JAUDZG010000001">
    <property type="protein sequence ID" value="KAK3311605.1"/>
    <property type="molecule type" value="Genomic_DNA"/>
</dbReference>
<dbReference type="GO" id="GO:0016126">
    <property type="term" value="P:sterol biosynthetic process"/>
    <property type="evidence" value="ECO:0007669"/>
    <property type="project" value="UniProtKB-KW"/>
</dbReference>
<dbReference type="GO" id="GO:0004769">
    <property type="term" value="F:steroid Delta-isomerase activity"/>
    <property type="evidence" value="ECO:0007669"/>
    <property type="project" value="TreeGrafter"/>
</dbReference>
<evidence type="ECO:0000256" key="2">
    <source>
        <dbReference type="ARBA" id="ARBA00008337"/>
    </source>
</evidence>
<dbReference type="GO" id="GO:0016020">
    <property type="term" value="C:membrane"/>
    <property type="evidence" value="ECO:0007669"/>
    <property type="project" value="UniProtKB-SubCell"/>
</dbReference>
<dbReference type="RefSeq" id="XP_062727385.1">
    <property type="nucleotide sequence ID" value="XM_062868595.1"/>
</dbReference>
<keyword evidence="6 13" id="KW-1133">Transmembrane helix</keyword>
<protein>
    <submittedName>
        <fullName evidence="17">Emopamil binding protein-domain-containing protein</fullName>
    </submittedName>
</protein>
<dbReference type="Proteomes" id="UP001273166">
    <property type="component" value="Unassembled WGS sequence"/>
</dbReference>
<evidence type="ECO:0000313" key="18">
    <source>
        <dbReference type="Proteomes" id="UP001273166"/>
    </source>
</evidence>
<gene>
    <name evidence="17" type="ORF">B0T15DRAFT_522007</name>
</gene>
<comment type="subcellular location">
    <subcellularLocation>
        <location evidence="1">Membrane</location>
        <topology evidence="1">Multi-pass membrane protein</topology>
    </subcellularLocation>
</comment>
<evidence type="ECO:0000256" key="6">
    <source>
        <dbReference type="ARBA" id="ARBA00022989"/>
    </source>
</evidence>
<reference evidence="17" key="2">
    <citation type="submission" date="2023-06" db="EMBL/GenBank/DDBJ databases">
        <authorList>
            <consortium name="Lawrence Berkeley National Laboratory"/>
            <person name="Mondo S.J."/>
            <person name="Hensen N."/>
            <person name="Bonometti L."/>
            <person name="Westerberg I."/>
            <person name="Brannstrom I.O."/>
            <person name="Guillou S."/>
            <person name="Cros-Aarteil S."/>
            <person name="Calhoun S."/>
            <person name="Haridas S."/>
            <person name="Kuo A."/>
            <person name="Pangilinan J."/>
            <person name="Riley R."/>
            <person name="Labutti K."/>
            <person name="Andreopoulos B."/>
            <person name="Lipzen A."/>
            <person name="Chen C."/>
            <person name="Yanf M."/>
            <person name="Daum C."/>
            <person name="Ng V."/>
            <person name="Clum A."/>
            <person name="Steindorff A."/>
            <person name="Ohm R."/>
            <person name="Martin F."/>
            <person name="Silar P."/>
            <person name="Natvig D."/>
            <person name="Lalanne C."/>
            <person name="Gautier V."/>
            <person name="Ament-Velasquez S.L."/>
            <person name="Kruys A."/>
            <person name="Hutchinson M.I."/>
            <person name="Powell A.J."/>
            <person name="Barry K."/>
            <person name="Miller A.N."/>
            <person name="Grigoriev I.V."/>
            <person name="Debuchy R."/>
            <person name="Gladieux P."/>
            <person name="Thoren M.H."/>
            <person name="Johannesson H."/>
        </authorList>
    </citation>
    <scope>NUCLEOTIDE SEQUENCE</scope>
    <source>
        <strain evidence="17">CBS 333.67</strain>
    </source>
</reference>
<feature type="transmembrane region" description="Helical" evidence="15">
    <location>
        <begin position="155"/>
        <end position="179"/>
    </location>
</feature>
<evidence type="ECO:0000256" key="3">
    <source>
        <dbReference type="ARBA" id="ARBA00022516"/>
    </source>
</evidence>
<evidence type="ECO:0000256" key="5">
    <source>
        <dbReference type="ARBA" id="ARBA00022955"/>
    </source>
</evidence>
<dbReference type="InterPro" id="IPR033118">
    <property type="entry name" value="EXPERA"/>
</dbReference>
<dbReference type="GO" id="GO:0047750">
    <property type="term" value="F:cholestenol delta-isomerase activity"/>
    <property type="evidence" value="ECO:0007669"/>
    <property type="project" value="InterPro"/>
</dbReference>
<sequence length="270" mass="30159">MVDRRPRVPSPAPVGDLSTSPQLVLSAPKPQRPTDMSISSSPEASMAGHPYNPPDLALPGYMPNKTSVPILLVCFAVGVSFVCSTTSTLARMVQPSIGRGRLLTAVWFMLCGCIHLFFEGYFAYHNAAIPGRVDLFGQLWKEYAKSDTRYLTRDSFVVCMETVTAVAWGPLSFLVGWLVVTDSPFRHPLQILVSLGQMYGDVLYYATFFFDESVYDAVYCRPEAVYFWAYFVMMNGFWIVIPGWIIIDSVIETAKAFRFVQKGEKVAKQA</sequence>
<dbReference type="GO" id="GO:0005783">
    <property type="term" value="C:endoplasmic reticulum"/>
    <property type="evidence" value="ECO:0007669"/>
    <property type="project" value="TreeGrafter"/>
</dbReference>
<keyword evidence="9 13" id="KW-0472">Membrane</keyword>
<keyword evidence="4 13" id="KW-0812">Transmembrane</keyword>
<feature type="transmembrane region" description="Helical" evidence="15">
    <location>
        <begin position="191"/>
        <end position="210"/>
    </location>
</feature>
<evidence type="ECO:0000256" key="13">
    <source>
        <dbReference type="PROSITE-ProRule" id="PRU01087"/>
    </source>
</evidence>
<organism evidence="17 18">
    <name type="scientific">Chaetomium strumarium</name>
    <dbReference type="NCBI Taxonomy" id="1170767"/>
    <lineage>
        <taxon>Eukaryota</taxon>
        <taxon>Fungi</taxon>
        <taxon>Dikarya</taxon>
        <taxon>Ascomycota</taxon>
        <taxon>Pezizomycotina</taxon>
        <taxon>Sordariomycetes</taxon>
        <taxon>Sordariomycetidae</taxon>
        <taxon>Sordariales</taxon>
        <taxon>Chaetomiaceae</taxon>
        <taxon>Chaetomium</taxon>
    </lineage>
</organism>
<evidence type="ECO:0000256" key="1">
    <source>
        <dbReference type="ARBA" id="ARBA00004141"/>
    </source>
</evidence>
<comment type="similarity">
    <text evidence="2">Belongs to the EBP family.</text>
</comment>
<dbReference type="GO" id="GO:0000247">
    <property type="term" value="F:C-8 sterol isomerase activity"/>
    <property type="evidence" value="ECO:0007669"/>
    <property type="project" value="TreeGrafter"/>
</dbReference>
<dbReference type="PANTHER" id="PTHR14207">
    <property type="entry name" value="STEROL ISOMERASE"/>
    <property type="match status" value="1"/>
</dbReference>
<evidence type="ECO:0000256" key="14">
    <source>
        <dbReference type="SAM" id="MobiDB-lite"/>
    </source>
</evidence>
<feature type="transmembrane region" description="Helical" evidence="15">
    <location>
        <begin position="68"/>
        <end position="90"/>
    </location>
</feature>
<reference evidence="17" key="1">
    <citation type="journal article" date="2023" name="Mol. Phylogenet. Evol.">
        <title>Genome-scale phylogeny and comparative genomics of the fungal order Sordariales.</title>
        <authorList>
            <person name="Hensen N."/>
            <person name="Bonometti L."/>
            <person name="Westerberg I."/>
            <person name="Brannstrom I.O."/>
            <person name="Guillou S."/>
            <person name="Cros-Aarteil S."/>
            <person name="Calhoun S."/>
            <person name="Haridas S."/>
            <person name="Kuo A."/>
            <person name="Mondo S."/>
            <person name="Pangilinan J."/>
            <person name="Riley R."/>
            <person name="LaButti K."/>
            <person name="Andreopoulos B."/>
            <person name="Lipzen A."/>
            <person name="Chen C."/>
            <person name="Yan M."/>
            <person name="Daum C."/>
            <person name="Ng V."/>
            <person name="Clum A."/>
            <person name="Steindorff A."/>
            <person name="Ohm R.A."/>
            <person name="Martin F."/>
            <person name="Silar P."/>
            <person name="Natvig D.O."/>
            <person name="Lalanne C."/>
            <person name="Gautier V."/>
            <person name="Ament-Velasquez S.L."/>
            <person name="Kruys A."/>
            <person name="Hutchinson M.I."/>
            <person name="Powell A.J."/>
            <person name="Barry K."/>
            <person name="Miller A.N."/>
            <person name="Grigoriev I.V."/>
            <person name="Debuchy R."/>
            <person name="Gladieux P."/>
            <person name="Hiltunen Thoren M."/>
            <person name="Johannesson H."/>
        </authorList>
    </citation>
    <scope>NUCLEOTIDE SEQUENCE</scope>
    <source>
        <strain evidence="17">CBS 333.67</strain>
    </source>
</reference>
<proteinExistence type="inferred from homology"/>
<accession>A0AAJ0H4X3</accession>
<keyword evidence="10" id="KW-1207">Sterol metabolism</keyword>
<keyword evidence="3" id="KW-0444">Lipid biosynthesis</keyword>